<evidence type="ECO:0000256" key="1">
    <source>
        <dbReference type="SAM" id="MobiDB-lite"/>
    </source>
</evidence>
<feature type="region of interest" description="Disordered" evidence="1">
    <location>
        <begin position="219"/>
        <end position="371"/>
    </location>
</feature>
<keyword evidence="4" id="KW-1185">Reference proteome</keyword>
<feature type="compositionally biased region" description="Basic and acidic residues" evidence="1">
    <location>
        <begin position="346"/>
        <end position="364"/>
    </location>
</feature>
<feature type="compositionally biased region" description="Basic and acidic residues" evidence="1">
    <location>
        <begin position="281"/>
        <end position="291"/>
    </location>
</feature>
<dbReference type="EMBL" id="JAFNEN010000451">
    <property type="protein sequence ID" value="KAG8182720.1"/>
    <property type="molecule type" value="Genomic_DNA"/>
</dbReference>
<name>A0AAV6UGN2_9ARAC</name>
<feature type="compositionally biased region" description="Basic and acidic residues" evidence="1">
    <location>
        <begin position="722"/>
        <end position="756"/>
    </location>
</feature>
<feature type="compositionally biased region" description="Basic residues" evidence="1">
    <location>
        <begin position="540"/>
        <end position="557"/>
    </location>
</feature>
<feature type="compositionally biased region" description="Polar residues" evidence="1">
    <location>
        <begin position="702"/>
        <end position="716"/>
    </location>
</feature>
<comment type="caution">
    <text evidence="3">The sequence shown here is derived from an EMBL/GenBank/DDBJ whole genome shotgun (WGS) entry which is preliminary data.</text>
</comment>
<feature type="region of interest" description="Disordered" evidence="1">
    <location>
        <begin position="608"/>
        <end position="636"/>
    </location>
</feature>
<organism evidence="3 4">
    <name type="scientific">Oedothorax gibbosus</name>
    <dbReference type="NCBI Taxonomy" id="931172"/>
    <lineage>
        <taxon>Eukaryota</taxon>
        <taxon>Metazoa</taxon>
        <taxon>Ecdysozoa</taxon>
        <taxon>Arthropoda</taxon>
        <taxon>Chelicerata</taxon>
        <taxon>Arachnida</taxon>
        <taxon>Araneae</taxon>
        <taxon>Araneomorphae</taxon>
        <taxon>Entelegynae</taxon>
        <taxon>Araneoidea</taxon>
        <taxon>Linyphiidae</taxon>
        <taxon>Erigoninae</taxon>
        <taxon>Oedothorax</taxon>
    </lineage>
</organism>
<accession>A0AAV6UGN2</accession>
<feature type="region of interest" description="Disordered" evidence="1">
    <location>
        <begin position="702"/>
        <end position="756"/>
    </location>
</feature>
<feature type="compositionally biased region" description="Low complexity" evidence="1">
    <location>
        <begin position="424"/>
        <end position="435"/>
    </location>
</feature>
<dbReference type="AlphaFoldDB" id="A0AAV6UGN2"/>
<feature type="compositionally biased region" description="Polar residues" evidence="1">
    <location>
        <begin position="386"/>
        <end position="411"/>
    </location>
</feature>
<feature type="region of interest" description="Disordered" evidence="1">
    <location>
        <begin position="386"/>
        <end position="562"/>
    </location>
</feature>
<keyword evidence="2" id="KW-0812">Transmembrane</keyword>
<feature type="compositionally biased region" description="Polar residues" evidence="1">
    <location>
        <begin position="292"/>
        <end position="315"/>
    </location>
</feature>
<feature type="compositionally biased region" description="Basic residues" evidence="1">
    <location>
        <begin position="621"/>
        <end position="636"/>
    </location>
</feature>
<protein>
    <submittedName>
        <fullName evidence="3">Uncharacterized protein</fullName>
    </submittedName>
</protein>
<keyword evidence="2" id="KW-1133">Transmembrane helix</keyword>
<proteinExistence type="predicted"/>
<feature type="compositionally biased region" description="Basic and acidic residues" evidence="1">
    <location>
        <begin position="23"/>
        <end position="35"/>
    </location>
</feature>
<feature type="compositionally biased region" description="Low complexity" evidence="1">
    <location>
        <begin position="474"/>
        <end position="488"/>
    </location>
</feature>
<evidence type="ECO:0000256" key="2">
    <source>
        <dbReference type="SAM" id="Phobius"/>
    </source>
</evidence>
<sequence>MYLKIVLGTHNYSFHSPTHKHKTESQDSKSEDKAEAQNSRTSDEEDPEDVINQIDIAIDSSLSNEEKLNSIEDARSEKDSSDVTQEVHSIANVDKDSSYTVPSEASLAPITEAYTKSELKDQSQDNPQKLELSNMAPRTEDSSVPSTSKGLKTGGNMPSKEMELPTPSLVSEQRMVRNVKSRAIDELIKKFQGQNSDPAIQTIPSFLHSPARKSILKTKTFDQKNDSEDISPAEVQQKEPLTKIFNVPPPPPIEPLLNGWKDGKKEIKNSISKSPSNASRHGAEVEGKTRSDSSLSKNKTVSANTGNLSKTTPETSEVKIDSSLTSNVTEKIIRTEESNTTPVQEKVTKSEQHQTEVSPSDKHTVSGSQADYSIIESDETMVKTIANGNIQSKPSTSSAISHTPNKHSTGLDQKRENQYLIPNKSSLFKSSPLPKRANPKDTTTSAIKPIDSNVAPEVSAPVSILTNSKPVAEVSSSASKLTTSKSVSGVLTSIKETDTPKSNAEDSGITRGDQVSSEESPDVPDDRQKIAEDTPTPVKRTTKDRRSHNKGCRHQRRRTQEPLIMSHNDDYYDLLTSGTRRSSRTKHSGSWASDLSFEEKELIRKLRSRRDTLRSNAPSTKSKHSNFHDGHFHRHNPLRRSISENSILNEHSVCSCDHCYMIMVKDYAYSRASLRGMPPNKAMCTCRHGQADFLGRKVKFQSDSIPEGSTSLSNHTIPEESSNEKEDDKSTTSKGKDDKKGKKTVGKEKTSKLKREPSYRMVTPWELEAWEATLKRQNLKKRRKRARFMGLMALAIVVFVGVVVTTLMVYLRRRVVVN</sequence>
<feature type="compositionally biased region" description="Polar residues" evidence="1">
    <location>
        <begin position="269"/>
        <end position="279"/>
    </location>
</feature>
<reference evidence="3 4" key="1">
    <citation type="journal article" date="2022" name="Nat. Ecol. Evol.">
        <title>A masculinizing supergene underlies an exaggerated male reproductive morph in a spider.</title>
        <authorList>
            <person name="Hendrickx F."/>
            <person name="De Corte Z."/>
            <person name="Sonet G."/>
            <person name="Van Belleghem S.M."/>
            <person name="Kostlbacher S."/>
            <person name="Vangestel C."/>
        </authorList>
    </citation>
    <scope>NUCLEOTIDE SEQUENCE [LARGE SCALE GENOMIC DNA]</scope>
    <source>
        <strain evidence="3">W744_W776</strain>
    </source>
</reference>
<gene>
    <name evidence="3" type="ORF">JTE90_026171</name>
</gene>
<evidence type="ECO:0000313" key="4">
    <source>
        <dbReference type="Proteomes" id="UP000827092"/>
    </source>
</evidence>
<dbReference type="Proteomes" id="UP000827092">
    <property type="component" value="Unassembled WGS sequence"/>
</dbReference>
<feature type="compositionally biased region" description="Basic and acidic residues" evidence="1">
    <location>
        <begin position="64"/>
        <end position="81"/>
    </location>
</feature>
<evidence type="ECO:0000313" key="3">
    <source>
        <dbReference type="EMBL" id="KAG8182720.1"/>
    </source>
</evidence>
<feature type="region of interest" description="Disordered" evidence="1">
    <location>
        <begin position="12"/>
        <end position="173"/>
    </location>
</feature>
<keyword evidence="2" id="KW-0472">Membrane</keyword>
<feature type="transmembrane region" description="Helical" evidence="2">
    <location>
        <begin position="788"/>
        <end position="811"/>
    </location>
</feature>